<dbReference type="EMBL" id="QUNF01000010">
    <property type="protein sequence ID" value="REG88301.1"/>
    <property type="molecule type" value="Genomic_DNA"/>
</dbReference>
<comment type="caution">
    <text evidence="2">The sequence shown here is derived from an EMBL/GenBank/DDBJ whole genome shotgun (WGS) entry which is preliminary data.</text>
</comment>
<feature type="transmembrane region" description="Helical" evidence="1">
    <location>
        <begin position="77"/>
        <end position="97"/>
    </location>
</feature>
<dbReference type="Pfam" id="PF05656">
    <property type="entry name" value="DUF805"/>
    <property type="match status" value="1"/>
</dbReference>
<keyword evidence="1" id="KW-0812">Transmembrane</keyword>
<sequence length="117" mass="13587">MYSIFKPTGRITRRMYLVLFIIFYFINLLCLLLIWDSFQSESWPIFYGAGVVLIASICVLLIQAIKRLHDIGLNWKYALYLLIPPPINFIGFIWLAVKKGQDGTNEYGLDPRINDIV</sequence>
<dbReference type="PANTHER" id="PTHR34980">
    <property type="entry name" value="INNER MEMBRANE PROTEIN-RELATED-RELATED"/>
    <property type="match status" value="1"/>
</dbReference>
<keyword evidence="1" id="KW-1133">Transmembrane helix</keyword>
<dbReference type="RefSeq" id="WP_086542295.1">
    <property type="nucleotide sequence ID" value="NZ_MSSW01000045.1"/>
</dbReference>
<name>A0A3E0DV47_9BACT</name>
<accession>A0A3E0DV47</accession>
<keyword evidence="3" id="KW-1185">Reference proteome</keyword>
<evidence type="ECO:0000313" key="2">
    <source>
        <dbReference type="EMBL" id="REG88301.1"/>
    </source>
</evidence>
<dbReference type="GO" id="GO:0005886">
    <property type="term" value="C:plasma membrane"/>
    <property type="evidence" value="ECO:0007669"/>
    <property type="project" value="TreeGrafter"/>
</dbReference>
<dbReference type="PANTHER" id="PTHR34980:SF3">
    <property type="entry name" value="BLR8105 PROTEIN"/>
    <property type="match status" value="1"/>
</dbReference>
<feature type="transmembrane region" description="Helical" evidence="1">
    <location>
        <begin position="44"/>
        <end position="65"/>
    </location>
</feature>
<feature type="transmembrane region" description="Helical" evidence="1">
    <location>
        <begin position="16"/>
        <end position="38"/>
    </location>
</feature>
<dbReference type="InterPro" id="IPR008523">
    <property type="entry name" value="DUF805"/>
</dbReference>
<evidence type="ECO:0000313" key="3">
    <source>
        <dbReference type="Proteomes" id="UP000256405"/>
    </source>
</evidence>
<proteinExistence type="predicted"/>
<protein>
    <submittedName>
        <fullName evidence="2">Uncharacterized membrane protein YhaH (DUF805 family)</fullName>
    </submittedName>
</protein>
<organism evidence="2 3">
    <name type="scientific">Algoriphagus antarcticus</name>
    <dbReference type="NCBI Taxonomy" id="238540"/>
    <lineage>
        <taxon>Bacteria</taxon>
        <taxon>Pseudomonadati</taxon>
        <taxon>Bacteroidota</taxon>
        <taxon>Cytophagia</taxon>
        <taxon>Cytophagales</taxon>
        <taxon>Cyclobacteriaceae</taxon>
        <taxon>Algoriphagus</taxon>
    </lineage>
</organism>
<evidence type="ECO:0000256" key="1">
    <source>
        <dbReference type="SAM" id="Phobius"/>
    </source>
</evidence>
<reference evidence="2 3" key="1">
    <citation type="submission" date="2018-08" db="EMBL/GenBank/DDBJ databases">
        <title>Genomic Encyclopedia of Archaeal and Bacterial Type Strains, Phase II (KMG-II): from individual species to whole genera.</title>
        <authorList>
            <person name="Goeker M."/>
        </authorList>
    </citation>
    <scope>NUCLEOTIDE SEQUENCE [LARGE SCALE GENOMIC DNA]</scope>
    <source>
        <strain evidence="2 3">DSM 15986</strain>
    </source>
</reference>
<gene>
    <name evidence="2" type="ORF">C8N25_11079</name>
</gene>
<dbReference type="AlphaFoldDB" id="A0A3E0DV47"/>
<keyword evidence="1" id="KW-0472">Membrane</keyword>
<dbReference type="Proteomes" id="UP000256405">
    <property type="component" value="Unassembled WGS sequence"/>
</dbReference>
<dbReference type="OrthoDB" id="9812349at2"/>